<dbReference type="PANTHER" id="PTHR43369:SF2">
    <property type="entry name" value="PHOSPHORIBOSYLGLYCINAMIDE FORMYLTRANSFERASE"/>
    <property type="match status" value="1"/>
</dbReference>
<dbReference type="GO" id="GO:0005829">
    <property type="term" value="C:cytosol"/>
    <property type="evidence" value="ECO:0007669"/>
    <property type="project" value="TreeGrafter"/>
</dbReference>
<evidence type="ECO:0000256" key="1">
    <source>
        <dbReference type="ARBA" id="ARBA00005054"/>
    </source>
</evidence>
<keyword evidence="3 6" id="KW-0658">Purine biosynthesis</keyword>
<evidence type="ECO:0000313" key="9">
    <source>
        <dbReference type="Proteomes" id="UP000182272"/>
    </source>
</evidence>
<evidence type="ECO:0000313" key="8">
    <source>
        <dbReference type="EMBL" id="SEI24855.1"/>
    </source>
</evidence>
<dbReference type="NCBIfam" id="TIGR00639">
    <property type="entry name" value="PurN"/>
    <property type="match status" value="1"/>
</dbReference>
<dbReference type="RefSeq" id="WP_019360684.1">
    <property type="nucleotide sequence ID" value="NZ_LT629972.1"/>
</dbReference>
<dbReference type="CDD" id="cd08645">
    <property type="entry name" value="FMT_core_GART"/>
    <property type="match status" value="1"/>
</dbReference>
<feature type="site" description="Raises pKa of active site His" evidence="6">
    <location>
        <position position="152"/>
    </location>
</feature>
<sequence length="220" mass="23813">MSEPISPTCSVVVLLSGSGSNLQALIDDVRTGDNPAHIAAVISNRTDAYGLQRAREAGIETRTLDHKAFEGREAFDAALIELIDAFNPQLVVLAGFMRILSAEFVRHYHGRLLNIHPSLLPKYKGLHTHQRALDAGDSEHGCSVHFVTEELDGGPLVVQAVVTVESGDSAQSLAQRVHTQEHRIYPLAVRWFAEGRLSLGEQGALLDGQLLAASGHSIRT</sequence>
<dbReference type="InterPro" id="IPR001555">
    <property type="entry name" value="GART_AS"/>
</dbReference>
<name>A0A1H6P5V6_9PSED</name>
<accession>A0A1H6P5V6</accession>
<keyword evidence="2 6" id="KW-0808">Transferase</keyword>
<evidence type="ECO:0000256" key="5">
    <source>
        <dbReference type="ARBA" id="ARBA00047664"/>
    </source>
</evidence>
<dbReference type="Gene3D" id="3.40.50.170">
    <property type="entry name" value="Formyl transferase, N-terminal domain"/>
    <property type="match status" value="1"/>
</dbReference>
<organism evidence="8 9">
    <name type="scientific">Pseudomonas asplenii</name>
    <dbReference type="NCBI Taxonomy" id="53407"/>
    <lineage>
        <taxon>Bacteria</taxon>
        <taxon>Pseudomonadati</taxon>
        <taxon>Pseudomonadota</taxon>
        <taxon>Gammaproteobacteria</taxon>
        <taxon>Pseudomonadales</taxon>
        <taxon>Pseudomonadaceae</taxon>
        <taxon>Pseudomonas</taxon>
    </lineage>
</organism>
<dbReference type="InterPro" id="IPR004607">
    <property type="entry name" value="GART"/>
</dbReference>
<evidence type="ECO:0000256" key="6">
    <source>
        <dbReference type="HAMAP-Rule" id="MF_01930"/>
    </source>
</evidence>
<dbReference type="EMBL" id="LT629972">
    <property type="protein sequence ID" value="SEI24855.1"/>
    <property type="molecule type" value="Genomic_DNA"/>
</dbReference>
<dbReference type="InterPro" id="IPR036477">
    <property type="entry name" value="Formyl_transf_N_sf"/>
</dbReference>
<dbReference type="PROSITE" id="PS00373">
    <property type="entry name" value="GART"/>
    <property type="match status" value="1"/>
</dbReference>
<comment type="similarity">
    <text evidence="4 6">Belongs to the GART family.</text>
</comment>
<gene>
    <name evidence="6" type="primary">purN</name>
    <name evidence="8" type="ORF">SAMN05216581_5656</name>
</gene>
<comment type="function">
    <text evidence="6">Catalyzes the transfer of a formyl group from 10-formyltetrahydrofolate to 5-phospho-ribosyl-glycinamide (GAR), producing 5-phospho-ribosyl-N-formylglycinamide (FGAR) and tetrahydrofolate.</text>
</comment>
<feature type="domain" description="Formyl transferase N-terminal" evidence="7">
    <location>
        <begin position="11"/>
        <end position="189"/>
    </location>
</feature>
<dbReference type="Pfam" id="PF00551">
    <property type="entry name" value="Formyl_trans_N"/>
    <property type="match status" value="1"/>
</dbReference>
<dbReference type="Proteomes" id="UP000182272">
    <property type="component" value="Chromosome I"/>
</dbReference>
<reference evidence="8 9" key="1">
    <citation type="submission" date="2016-10" db="EMBL/GenBank/DDBJ databases">
        <authorList>
            <person name="de Groot N.N."/>
        </authorList>
    </citation>
    <scope>NUCLEOTIDE SEQUENCE [LARGE SCALE GENOMIC DNA]</scope>
    <source>
        <strain evidence="8 9">LMG 2158</strain>
    </source>
</reference>
<dbReference type="PANTHER" id="PTHR43369">
    <property type="entry name" value="PHOSPHORIBOSYLGLYCINAMIDE FORMYLTRANSFERASE"/>
    <property type="match status" value="1"/>
</dbReference>
<evidence type="ECO:0000256" key="3">
    <source>
        <dbReference type="ARBA" id="ARBA00022755"/>
    </source>
</evidence>
<dbReference type="SUPFAM" id="SSF53328">
    <property type="entry name" value="Formyltransferase"/>
    <property type="match status" value="1"/>
</dbReference>
<dbReference type="InterPro" id="IPR002376">
    <property type="entry name" value="Formyl_transf_N"/>
</dbReference>
<dbReference type="UniPathway" id="UPA00074">
    <property type="reaction ID" value="UER00126"/>
</dbReference>
<feature type="binding site" evidence="6">
    <location>
        <position position="72"/>
    </location>
    <ligand>
        <name>(6R)-10-formyltetrahydrofolate</name>
        <dbReference type="ChEBI" id="CHEBI:195366"/>
    </ligand>
</feature>
<dbReference type="OrthoDB" id="9806170at2"/>
<feature type="binding site" evidence="6">
    <location>
        <position position="114"/>
    </location>
    <ligand>
        <name>(6R)-10-formyltetrahydrofolate</name>
        <dbReference type="ChEBI" id="CHEBI:195366"/>
    </ligand>
</feature>
<dbReference type="HAMAP" id="MF_01930">
    <property type="entry name" value="PurN"/>
    <property type="match status" value="1"/>
</dbReference>
<evidence type="ECO:0000259" key="7">
    <source>
        <dbReference type="Pfam" id="PF00551"/>
    </source>
</evidence>
<feature type="active site" description="Proton donor" evidence="6">
    <location>
        <position position="116"/>
    </location>
</feature>
<evidence type="ECO:0000256" key="2">
    <source>
        <dbReference type="ARBA" id="ARBA00022679"/>
    </source>
</evidence>
<comment type="pathway">
    <text evidence="1 6">Purine metabolism; IMP biosynthesis via de novo pathway; N(2)-formyl-N(1)-(5-phospho-D-ribosyl)glycinamide from N(1)-(5-phospho-D-ribosyl)glycinamide (10-formyl THF route): step 1/1.</text>
</comment>
<comment type="catalytic activity">
    <reaction evidence="5 6">
        <text>N(1)-(5-phospho-beta-D-ribosyl)glycinamide + (6R)-10-formyltetrahydrofolate = N(2)-formyl-N(1)-(5-phospho-beta-D-ribosyl)glycinamide + (6S)-5,6,7,8-tetrahydrofolate + H(+)</text>
        <dbReference type="Rhea" id="RHEA:15053"/>
        <dbReference type="ChEBI" id="CHEBI:15378"/>
        <dbReference type="ChEBI" id="CHEBI:57453"/>
        <dbReference type="ChEBI" id="CHEBI:143788"/>
        <dbReference type="ChEBI" id="CHEBI:147286"/>
        <dbReference type="ChEBI" id="CHEBI:195366"/>
        <dbReference type="EC" id="2.1.2.2"/>
    </reaction>
</comment>
<feature type="binding site" evidence="6">
    <location>
        <begin position="97"/>
        <end position="100"/>
    </location>
    <ligand>
        <name>(6R)-10-formyltetrahydrofolate</name>
        <dbReference type="ChEBI" id="CHEBI:195366"/>
    </ligand>
</feature>
<dbReference type="GO" id="GO:0006189">
    <property type="term" value="P:'de novo' IMP biosynthetic process"/>
    <property type="evidence" value="ECO:0007669"/>
    <property type="project" value="UniProtKB-UniRule"/>
</dbReference>
<dbReference type="AlphaFoldDB" id="A0A1H6P5V6"/>
<dbReference type="GO" id="GO:0004644">
    <property type="term" value="F:phosphoribosylglycinamide formyltransferase activity"/>
    <property type="evidence" value="ECO:0007669"/>
    <property type="project" value="UniProtKB-UniRule"/>
</dbReference>
<evidence type="ECO:0000256" key="4">
    <source>
        <dbReference type="ARBA" id="ARBA00038440"/>
    </source>
</evidence>
<protein>
    <recommendedName>
        <fullName evidence="6">Phosphoribosylglycinamide formyltransferase</fullName>
        <ecNumber evidence="6">2.1.2.2</ecNumber>
    </recommendedName>
    <alternativeName>
        <fullName evidence="6">5'-phosphoribosylglycinamide transformylase</fullName>
    </alternativeName>
    <alternativeName>
        <fullName evidence="6">GAR transformylase</fullName>
        <shortName evidence="6">GART</shortName>
    </alternativeName>
</protein>
<feature type="binding site" evidence="6">
    <location>
        <begin position="19"/>
        <end position="21"/>
    </location>
    <ligand>
        <name>N(1)-(5-phospho-beta-D-ribosyl)glycinamide</name>
        <dbReference type="ChEBI" id="CHEBI:143788"/>
    </ligand>
</feature>
<proteinExistence type="inferred from homology"/>
<dbReference type="EC" id="2.1.2.2" evidence="6"/>